<evidence type="ECO:0000256" key="2">
    <source>
        <dbReference type="SAM" id="Phobius"/>
    </source>
</evidence>
<dbReference type="PROSITE" id="PS00409">
    <property type="entry name" value="PROKAR_NTER_METHYL"/>
    <property type="match status" value="1"/>
</dbReference>
<name>A0ABT3P3R9_9ALTE</name>
<keyword evidence="2" id="KW-0812">Transmembrane</keyword>
<keyword evidence="1" id="KW-0488">Methylation</keyword>
<keyword evidence="2" id="KW-1133">Transmembrane helix</keyword>
<proteinExistence type="predicted"/>
<dbReference type="RefSeq" id="WP_265616067.1">
    <property type="nucleotide sequence ID" value="NZ_JAPFRD010000002.1"/>
</dbReference>
<accession>A0ABT3P3R9</accession>
<gene>
    <name evidence="3" type="ORF">OPS25_02505</name>
</gene>
<evidence type="ECO:0000313" key="3">
    <source>
        <dbReference type="EMBL" id="MCW8107372.1"/>
    </source>
</evidence>
<dbReference type="SUPFAM" id="SSF54523">
    <property type="entry name" value="Pili subunits"/>
    <property type="match status" value="1"/>
</dbReference>
<dbReference type="Pfam" id="PF16732">
    <property type="entry name" value="ComP_DUS"/>
    <property type="match status" value="1"/>
</dbReference>
<dbReference type="InterPro" id="IPR012902">
    <property type="entry name" value="N_methyl_site"/>
</dbReference>
<dbReference type="EMBL" id="JAPFRD010000002">
    <property type="protein sequence ID" value="MCW8107372.1"/>
    <property type="molecule type" value="Genomic_DNA"/>
</dbReference>
<dbReference type="PRINTS" id="PR00813">
    <property type="entry name" value="BCTERIALGSPG"/>
</dbReference>
<dbReference type="NCBIfam" id="TIGR02532">
    <property type="entry name" value="IV_pilin_GFxxxE"/>
    <property type="match status" value="1"/>
</dbReference>
<organism evidence="3 4">
    <name type="scientific">Alteromonas aquimaris</name>
    <dbReference type="NCBI Taxonomy" id="2998417"/>
    <lineage>
        <taxon>Bacteria</taxon>
        <taxon>Pseudomonadati</taxon>
        <taxon>Pseudomonadota</taxon>
        <taxon>Gammaproteobacteria</taxon>
        <taxon>Alteromonadales</taxon>
        <taxon>Alteromonadaceae</taxon>
        <taxon>Alteromonas/Salinimonas group</taxon>
        <taxon>Alteromonas</taxon>
    </lineage>
</organism>
<dbReference type="Gene3D" id="3.30.700.10">
    <property type="entry name" value="Glycoprotein, Type 4 Pilin"/>
    <property type="match status" value="1"/>
</dbReference>
<sequence>MRWKEQKGYSLIETIMALAITGIVAALAVPSYQVYMERSALRQVQLKLIALQTMQERFRLVNGTYAKIDELTPPEMEEYTVRVENVDLFTYTLIAERKGSQQQECSTLTIDHVSIRTPESCWD</sequence>
<protein>
    <submittedName>
        <fullName evidence="3">Prepilin-type N-terminal cleavage/methylation domain-containing protein</fullName>
    </submittedName>
</protein>
<dbReference type="InterPro" id="IPR031982">
    <property type="entry name" value="PilE-like"/>
</dbReference>
<evidence type="ECO:0000256" key="1">
    <source>
        <dbReference type="ARBA" id="ARBA00022481"/>
    </source>
</evidence>
<keyword evidence="2" id="KW-0472">Membrane</keyword>
<comment type="caution">
    <text evidence="3">The sequence shown here is derived from an EMBL/GenBank/DDBJ whole genome shotgun (WGS) entry which is preliminary data.</text>
</comment>
<evidence type="ECO:0000313" key="4">
    <source>
        <dbReference type="Proteomes" id="UP001142810"/>
    </source>
</evidence>
<keyword evidence="4" id="KW-1185">Reference proteome</keyword>
<dbReference type="Proteomes" id="UP001142810">
    <property type="component" value="Unassembled WGS sequence"/>
</dbReference>
<dbReference type="Pfam" id="PF07963">
    <property type="entry name" value="N_methyl"/>
    <property type="match status" value="1"/>
</dbReference>
<feature type="transmembrane region" description="Helical" evidence="2">
    <location>
        <begin position="12"/>
        <end position="35"/>
    </location>
</feature>
<reference evidence="3" key="1">
    <citation type="submission" date="2022-11" db="EMBL/GenBank/DDBJ databases">
        <title>Alteromonas sp. nov., isolated from sea water of the Qingdao.</title>
        <authorList>
            <person name="Wang Q."/>
        </authorList>
    </citation>
    <scope>NUCLEOTIDE SEQUENCE</scope>
    <source>
        <strain evidence="3">ASW11-7</strain>
    </source>
</reference>
<dbReference type="InterPro" id="IPR045584">
    <property type="entry name" value="Pilin-like"/>
</dbReference>
<dbReference type="InterPro" id="IPR000983">
    <property type="entry name" value="Bac_GSPG_pilin"/>
</dbReference>